<evidence type="ECO:0000256" key="2">
    <source>
        <dbReference type="ARBA" id="ARBA00022516"/>
    </source>
</evidence>
<keyword evidence="2 13" id="KW-0444">Lipid biosynthesis</keyword>
<dbReference type="InterPro" id="IPR008927">
    <property type="entry name" value="6-PGluconate_DH-like_C_sf"/>
</dbReference>
<protein>
    <recommendedName>
        <fullName evidence="11 13">Glycerol-3-phosphate dehydrogenase [NAD(P)+]</fullName>
        <ecNumber evidence="10 13">1.1.1.94</ecNumber>
    </recommendedName>
    <alternativeName>
        <fullName evidence="13">NAD(P)(+)-dependent glycerol-3-phosphate dehydrogenase</fullName>
    </alternativeName>
    <alternativeName>
        <fullName evidence="12 13">NAD(P)H-dependent dihydroxyacetone-phosphate reductase</fullName>
    </alternativeName>
</protein>
<evidence type="ECO:0000313" key="21">
    <source>
        <dbReference type="Proteomes" id="UP000190105"/>
    </source>
</evidence>
<dbReference type="Pfam" id="PF01210">
    <property type="entry name" value="NAD_Gly3P_dh_N"/>
    <property type="match status" value="1"/>
</dbReference>
<keyword evidence="13" id="KW-0547">Nucleotide-binding</keyword>
<feature type="binding site" evidence="13">
    <location>
        <position position="105"/>
    </location>
    <ligand>
        <name>NADPH</name>
        <dbReference type="ChEBI" id="CHEBI:57783"/>
    </ligand>
</feature>
<dbReference type="STRING" id="1147123.SAMN05443428_105105"/>
<evidence type="ECO:0000256" key="17">
    <source>
        <dbReference type="RuleBase" id="RU000437"/>
    </source>
</evidence>
<sequence>MKISVLGAGSWGSAIAVLLSKKGYDVSIWDRNQQLLNEINHSRENIRYLPGVLIPAGISTTESLLECINESEIIVMAVPSHGIREVCTKLKGMVKNKQIFVSLAKGIENSSLKRMSEVIEEYFPENRIGVLSGPSHAEEVSRDIPTTVVSSSTDKKTAEYIQDIFITPKFRVYTNPDIIGVEVGGAVKNIIALAAGISDGLGYGDNTKAALMTRGIAEIARLGVALGAQPLTFAGLSGIGDLIVTCTSMHSRNRRAGILIGQGKTVEEAIKEVKMVVEGINTTKSTYELSNKVGVEMPITKELYNVLFENKNPKYAVSELMLRDKKHEIEEVAQMIWK</sequence>
<dbReference type="PRINTS" id="PR00077">
    <property type="entry name" value="GPDHDRGNASE"/>
</dbReference>
<dbReference type="GO" id="GO:0046168">
    <property type="term" value="P:glycerol-3-phosphate catabolic process"/>
    <property type="evidence" value="ECO:0007669"/>
    <property type="project" value="InterPro"/>
</dbReference>
<evidence type="ECO:0000256" key="16">
    <source>
        <dbReference type="PIRSR" id="PIRSR000114-3"/>
    </source>
</evidence>
<feature type="binding site" evidence="13">
    <location>
        <position position="135"/>
    </location>
    <ligand>
        <name>sn-glycerol 3-phosphate</name>
        <dbReference type="ChEBI" id="CHEBI:57597"/>
    </ligand>
</feature>
<feature type="binding site" evidence="13">
    <location>
        <position position="252"/>
    </location>
    <ligand>
        <name>NADPH</name>
        <dbReference type="ChEBI" id="CHEBI:57783"/>
    </ligand>
</feature>
<evidence type="ECO:0000256" key="14">
    <source>
        <dbReference type="PIRSR" id="PIRSR000114-1"/>
    </source>
</evidence>
<evidence type="ECO:0000256" key="7">
    <source>
        <dbReference type="ARBA" id="ARBA00023209"/>
    </source>
</evidence>
<keyword evidence="7 13" id="KW-0594">Phospholipid biosynthesis</keyword>
<dbReference type="GO" id="GO:0051287">
    <property type="term" value="F:NAD binding"/>
    <property type="evidence" value="ECO:0007669"/>
    <property type="project" value="InterPro"/>
</dbReference>
<evidence type="ECO:0000256" key="1">
    <source>
        <dbReference type="ARBA" id="ARBA00011009"/>
    </source>
</evidence>
<dbReference type="GO" id="GO:0046167">
    <property type="term" value="P:glycerol-3-phosphate biosynthetic process"/>
    <property type="evidence" value="ECO:0007669"/>
    <property type="project" value="UniProtKB-UniRule"/>
</dbReference>
<evidence type="ECO:0000256" key="11">
    <source>
        <dbReference type="ARBA" id="ARBA00069372"/>
    </source>
</evidence>
<feature type="binding site" evidence="16">
    <location>
        <position position="252"/>
    </location>
    <ligand>
        <name>NAD(+)</name>
        <dbReference type="ChEBI" id="CHEBI:57540"/>
    </ligand>
</feature>
<keyword evidence="21" id="KW-1185">Reference proteome</keyword>
<evidence type="ECO:0000256" key="6">
    <source>
        <dbReference type="ARBA" id="ARBA00023098"/>
    </source>
</evidence>
<evidence type="ECO:0000256" key="12">
    <source>
        <dbReference type="ARBA" id="ARBA00080511"/>
    </source>
</evidence>
<dbReference type="PIRSF" id="PIRSF000114">
    <property type="entry name" value="Glycerol-3-P_dh"/>
    <property type="match status" value="1"/>
</dbReference>
<evidence type="ECO:0000256" key="10">
    <source>
        <dbReference type="ARBA" id="ARBA00066687"/>
    </source>
</evidence>
<evidence type="ECO:0000259" key="18">
    <source>
        <dbReference type="Pfam" id="PF01210"/>
    </source>
</evidence>
<dbReference type="UniPathway" id="UPA00940"/>
<comment type="subcellular location">
    <subcellularLocation>
        <location evidence="13">Cytoplasm</location>
    </subcellularLocation>
</comment>
<dbReference type="GO" id="GO:0141153">
    <property type="term" value="F:glycerol-3-phosphate dehydrogenase (NADP+) activity"/>
    <property type="evidence" value="ECO:0007669"/>
    <property type="project" value="RHEA"/>
</dbReference>
<feature type="binding site" evidence="13">
    <location>
        <position position="252"/>
    </location>
    <ligand>
        <name>sn-glycerol 3-phosphate</name>
        <dbReference type="ChEBI" id="CHEBI:57597"/>
    </ligand>
</feature>
<comment type="catalytic activity">
    <reaction evidence="9">
        <text>sn-glycerol 3-phosphate + NADP(+) = dihydroxyacetone phosphate + NADPH + H(+)</text>
        <dbReference type="Rhea" id="RHEA:11096"/>
        <dbReference type="ChEBI" id="CHEBI:15378"/>
        <dbReference type="ChEBI" id="CHEBI:57597"/>
        <dbReference type="ChEBI" id="CHEBI:57642"/>
        <dbReference type="ChEBI" id="CHEBI:57783"/>
        <dbReference type="ChEBI" id="CHEBI:58349"/>
        <dbReference type="EC" id="1.1.1.94"/>
    </reaction>
    <physiologicalReaction direction="right-to-left" evidence="9">
        <dbReference type="Rhea" id="RHEA:11098"/>
    </physiologicalReaction>
</comment>
<feature type="binding site" evidence="15">
    <location>
        <begin position="252"/>
        <end position="253"/>
    </location>
    <ligand>
        <name>substrate</name>
    </ligand>
</feature>
<feature type="binding site" evidence="16">
    <location>
        <begin position="7"/>
        <end position="12"/>
    </location>
    <ligand>
        <name>NAD(+)</name>
        <dbReference type="ChEBI" id="CHEBI:57540"/>
    </ligand>
</feature>
<accession>A0A1T4X1X1</accession>
<feature type="binding site" evidence="13">
    <location>
        <position position="10"/>
    </location>
    <ligand>
        <name>NADPH</name>
        <dbReference type="ChEBI" id="CHEBI:57783"/>
    </ligand>
</feature>
<name>A0A1T4X1X1_9CLOT</name>
<dbReference type="AlphaFoldDB" id="A0A1T4X1X1"/>
<dbReference type="EMBL" id="FUYH01000005">
    <property type="protein sequence ID" value="SKA83556.1"/>
    <property type="molecule type" value="Genomic_DNA"/>
</dbReference>
<dbReference type="RefSeq" id="WP_078695924.1">
    <property type="nucleotide sequence ID" value="NZ_FUYH01000005.1"/>
</dbReference>
<evidence type="ECO:0000256" key="4">
    <source>
        <dbReference type="ARBA" id="ARBA00023002"/>
    </source>
</evidence>
<dbReference type="SUPFAM" id="SSF51735">
    <property type="entry name" value="NAD(P)-binding Rossmann-fold domains"/>
    <property type="match status" value="1"/>
</dbReference>
<evidence type="ECO:0000313" key="20">
    <source>
        <dbReference type="EMBL" id="SKA83556.1"/>
    </source>
</evidence>
<feature type="active site" description="Proton acceptor" evidence="13 14">
    <location>
        <position position="188"/>
    </location>
</feature>
<feature type="binding site" evidence="13">
    <location>
        <position position="105"/>
    </location>
    <ligand>
        <name>sn-glycerol 3-phosphate</name>
        <dbReference type="ChEBI" id="CHEBI:57597"/>
    </ligand>
</feature>
<dbReference type="FunFam" id="3.40.50.720:FF:000019">
    <property type="entry name" value="Glycerol-3-phosphate dehydrogenase [NAD(P)+]"/>
    <property type="match status" value="1"/>
</dbReference>
<evidence type="ECO:0000256" key="8">
    <source>
        <dbReference type="ARBA" id="ARBA00023264"/>
    </source>
</evidence>
<dbReference type="PROSITE" id="PS00957">
    <property type="entry name" value="NAD_G3PDH"/>
    <property type="match status" value="1"/>
</dbReference>
<feature type="binding site" evidence="13">
    <location>
        <position position="276"/>
    </location>
    <ligand>
        <name>NADPH</name>
        <dbReference type="ChEBI" id="CHEBI:57783"/>
    </ligand>
</feature>
<dbReference type="NCBIfam" id="NF000941">
    <property type="entry name" value="PRK00094.1-3"/>
    <property type="match status" value="1"/>
</dbReference>
<dbReference type="InterPro" id="IPR006109">
    <property type="entry name" value="G3P_DH_NAD-dep_C"/>
</dbReference>
<dbReference type="InterPro" id="IPR011128">
    <property type="entry name" value="G3P_DH_NAD-dep_N"/>
</dbReference>
<feature type="binding site" evidence="13">
    <location>
        <position position="251"/>
    </location>
    <ligand>
        <name>sn-glycerol 3-phosphate</name>
        <dbReference type="ChEBI" id="CHEBI:57597"/>
    </ligand>
</feature>
<dbReference type="GO" id="GO:0141152">
    <property type="term" value="F:glycerol-3-phosphate dehydrogenase (NAD+) activity"/>
    <property type="evidence" value="ECO:0007669"/>
    <property type="project" value="RHEA"/>
</dbReference>
<evidence type="ECO:0000256" key="5">
    <source>
        <dbReference type="ARBA" id="ARBA00023027"/>
    </source>
</evidence>
<dbReference type="GO" id="GO:0005829">
    <property type="term" value="C:cytosol"/>
    <property type="evidence" value="ECO:0007669"/>
    <property type="project" value="TreeGrafter"/>
</dbReference>
<feature type="binding site" evidence="13">
    <location>
        <position position="11"/>
    </location>
    <ligand>
        <name>NADPH</name>
        <dbReference type="ChEBI" id="CHEBI:57783"/>
    </ligand>
</feature>
<dbReference type="SUPFAM" id="SSF48179">
    <property type="entry name" value="6-phosphogluconate dehydrogenase C-terminal domain-like"/>
    <property type="match status" value="1"/>
</dbReference>
<gene>
    <name evidence="13" type="primary">gpsA</name>
    <name evidence="20" type="ORF">SAMN05443428_105105</name>
</gene>
<keyword evidence="8 13" id="KW-1208">Phospholipid metabolism</keyword>
<dbReference type="EC" id="1.1.1.94" evidence="10 13"/>
<dbReference type="InterPro" id="IPR013328">
    <property type="entry name" value="6PGD_dom2"/>
</dbReference>
<dbReference type="Pfam" id="PF07479">
    <property type="entry name" value="NAD_Gly3P_dh_C"/>
    <property type="match status" value="1"/>
</dbReference>
<feature type="binding site" evidence="13">
    <location>
        <position position="137"/>
    </location>
    <ligand>
        <name>NADPH</name>
        <dbReference type="ChEBI" id="CHEBI:57783"/>
    </ligand>
</feature>
<dbReference type="NCBIfam" id="NF000940">
    <property type="entry name" value="PRK00094.1-2"/>
    <property type="match status" value="1"/>
</dbReference>
<dbReference type="Proteomes" id="UP000190105">
    <property type="component" value="Unassembled WGS sequence"/>
</dbReference>
<evidence type="ECO:0000256" key="13">
    <source>
        <dbReference type="HAMAP-Rule" id="MF_00394"/>
    </source>
</evidence>
<keyword evidence="13" id="KW-0963">Cytoplasm</keyword>
<dbReference type="Gene3D" id="1.10.1040.10">
    <property type="entry name" value="N-(1-d-carboxylethyl)-l-norvaline Dehydrogenase, domain 2"/>
    <property type="match status" value="1"/>
</dbReference>
<dbReference type="FunFam" id="1.10.1040.10:FF:000001">
    <property type="entry name" value="Glycerol-3-phosphate dehydrogenase [NAD(P)+]"/>
    <property type="match status" value="1"/>
</dbReference>
<feature type="binding site" evidence="16">
    <location>
        <position position="137"/>
    </location>
    <ligand>
        <name>NAD(+)</name>
        <dbReference type="ChEBI" id="CHEBI:57540"/>
    </ligand>
</feature>
<feature type="binding site" evidence="13">
    <location>
        <position position="278"/>
    </location>
    <ligand>
        <name>NADPH</name>
        <dbReference type="ChEBI" id="CHEBI:57783"/>
    </ligand>
</feature>
<feature type="binding site" evidence="13">
    <location>
        <position position="133"/>
    </location>
    <ligand>
        <name>sn-glycerol 3-phosphate</name>
        <dbReference type="ChEBI" id="CHEBI:57597"/>
    </ligand>
</feature>
<dbReference type="NCBIfam" id="NF000942">
    <property type="entry name" value="PRK00094.1-4"/>
    <property type="match status" value="1"/>
</dbReference>
<keyword evidence="3 13" id="KW-0521">NADP</keyword>
<feature type="domain" description="Glycerol-3-phosphate dehydrogenase NAD-dependent C-terminal" evidence="19">
    <location>
        <begin position="177"/>
        <end position="317"/>
    </location>
</feature>
<feature type="binding site" evidence="15">
    <location>
        <position position="105"/>
    </location>
    <ligand>
        <name>substrate</name>
    </ligand>
</feature>
<dbReference type="Gene3D" id="3.40.50.720">
    <property type="entry name" value="NAD(P)-binding Rossmann-like Domain"/>
    <property type="match status" value="1"/>
</dbReference>
<dbReference type="PANTHER" id="PTHR11728">
    <property type="entry name" value="GLYCEROL-3-PHOSPHATE DEHYDROGENASE"/>
    <property type="match status" value="1"/>
</dbReference>
<proteinExistence type="inferred from homology"/>
<feature type="binding site" evidence="13">
    <location>
        <position position="48"/>
    </location>
    <ligand>
        <name>NADPH</name>
        <dbReference type="ChEBI" id="CHEBI:57783"/>
    </ligand>
</feature>
<dbReference type="OrthoDB" id="9812273at2"/>
<evidence type="ECO:0000256" key="9">
    <source>
        <dbReference type="ARBA" id="ARBA00052716"/>
    </source>
</evidence>
<dbReference type="InterPro" id="IPR006168">
    <property type="entry name" value="G3P_DH_NAD-dep"/>
</dbReference>
<dbReference type="GO" id="GO:0006650">
    <property type="term" value="P:glycerophospholipid metabolic process"/>
    <property type="evidence" value="ECO:0007669"/>
    <property type="project" value="UniProtKB-UniRule"/>
</dbReference>
<reference evidence="21" key="1">
    <citation type="submission" date="2017-02" db="EMBL/GenBank/DDBJ databases">
        <authorList>
            <person name="Varghese N."/>
            <person name="Submissions S."/>
        </authorList>
    </citation>
    <scope>NUCLEOTIDE SEQUENCE [LARGE SCALE GENOMIC DNA]</scope>
    <source>
        <strain evidence="21">USBA 833</strain>
    </source>
</reference>
<dbReference type="InterPro" id="IPR036291">
    <property type="entry name" value="NAD(P)-bd_dom_sf"/>
</dbReference>
<feature type="binding site" evidence="13">
    <location>
        <position position="31"/>
    </location>
    <ligand>
        <name>NADPH</name>
        <dbReference type="ChEBI" id="CHEBI:57783"/>
    </ligand>
</feature>
<comment type="function">
    <text evidence="13">Catalyzes the reduction of the glycolytic intermediate dihydroxyacetone phosphate (DHAP) to sn-glycerol 3-phosphate (G3P), the key precursor for phospholipid synthesis.</text>
</comment>
<feature type="domain" description="Glycerol-3-phosphate dehydrogenase NAD-dependent N-terminal" evidence="18">
    <location>
        <begin position="2"/>
        <end position="157"/>
    </location>
</feature>
<evidence type="ECO:0000256" key="15">
    <source>
        <dbReference type="PIRSR" id="PIRSR000114-2"/>
    </source>
</evidence>
<dbReference type="HAMAP" id="MF_00394">
    <property type="entry name" value="NAD_Glyc3P_dehydrog"/>
    <property type="match status" value="1"/>
</dbReference>
<dbReference type="GO" id="GO:0008654">
    <property type="term" value="P:phospholipid biosynthetic process"/>
    <property type="evidence" value="ECO:0007669"/>
    <property type="project" value="UniProtKB-KW"/>
</dbReference>
<feature type="binding site" evidence="13">
    <location>
        <position position="253"/>
    </location>
    <ligand>
        <name>sn-glycerol 3-phosphate</name>
        <dbReference type="ChEBI" id="CHEBI:57597"/>
    </ligand>
</feature>
<organism evidence="20 21">
    <name type="scientific">Caloramator quimbayensis</name>
    <dbReference type="NCBI Taxonomy" id="1147123"/>
    <lineage>
        <taxon>Bacteria</taxon>
        <taxon>Bacillati</taxon>
        <taxon>Bacillota</taxon>
        <taxon>Clostridia</taxon>
        <taxon>Eubacteriales</taxon>
        <taxon>Clostridiaceae</taxon>
        <taxon>Caloramator</taxon>
    </lineage>
</organism>
<evidence type="ECO:0000259" key="19">
    <source>
        <dbReference type="Pfam" id="PF07479"/>
    </source>
</evidence>
<dbReference type="PANTHER" id="PTHR11728:SF1">
    <property type="entry name" value="GLYCEROL-3-PHOSPHATE DEHYDROGENASE [NAD(+)] 2, CHLOROPLASTIC"/>
    <property type="match status" value="1"/>
</dbReference>
<comment type="pathway">
    <text evidence="13">Membrane lipid metabolism; glycerophospholipid metabolism.</text>
</comment>
<feature type="binding site" evidence="13">
    <location>
        <position position="241"/>
    </location>
    <ligand>
        <name>sn-glycerol 3-phosphate</name>
        <dbReference type="ChEBI" id="CHEBI:57597"/>
    </ligand>
</feature>
<keyword evidence="4 13" id="KW-0560">Oxidoreductase</keyword>
<keyword evidence="6 13" id="KW-0443">Lipid metabolism</keyword>
<evidence type="ECO:0000256" key="3">
    <source>
        <dbReference type="ARBA" id="ARBA00022857"/>
    </source>
</evidence>
<feature type="binding site" evidence="13">
    <location>
        <position position="188"/>
    </location>
    <ligand>
        <name>sn-glycerol 3-phosphate</name>
        <dbReference type="ChEBI" id="CHEBI:57597"/>
    </ligand>
</feature>
<comment type="caution">
    <text evidence="13">Lacks conserved residue(s) required for the propagation of feature annotation.</text>
</comment>
<comment type="catalytic activity">
    <reaction evidence="13">
        <text>sn-glycerol 3-phosphate + NAD(+) = dihydroxyacetone phosphate + NADH + H(+)</text>
        <dbReference type="Rhea" id="RHEA:11092"/>
        <dbReference type="ChEBI" id="CHEBI:15378"/>
        <dbReference type="ChEBI" id="CHEBI:57540"/>
        <dbReference type="ChEBI" id="CHEBI:57597"/>
        <dbReference type="ChEBI" id="CHEBI:57642"/>
        <dbReference type="ChEBI" id="CHEBI:57945"/>
        <dbReference type="EC" id="1.1.1.94"/>
    </reaction>
</comment>
<comment type="similarity">
    <text evidence="1 13 17">Belongs to the NAD-dependent glycerol-3-phosphate dehydrogenase family.</text>
</comment>
<dbReference type="GO" id="GO:0005975">
    <property type="term" value="P:carbohydrate metabolic process"/>
    <property type="evidence" value="ECO:0007669"/>
    <property type="project" value="InterPro"/>
</dbReference>
<keyword evidence="5 13" id="KW-0520">NAD</keyword>